<dbReference type="Pfam" id="PF06276">
    <property type="entry name" value="FhuF"/>
    <property type="match status" value="1"/>
</dbReference>
<comment type="caution">
    <text evidence="4">The sequence shown here is derived from an EMBL/GenBank/DDBJ whole genome shotgun (WGS) entry which is preliminary data.</text>
</comment>
<dbReference type="InterPro" id="IPR022770">
    <property type="entry name" value="IucA/IucC-like_C"/>
</dbReference>
<comment type="similarity">
    <text evidence="1">Belongs to the IucA/IucC family.</text>
</comment>
<evidence type="ECO:0000313" key="4">
    <source>
        <dbReference type="EMBL" id="TDH60817.1"/>
    </source>
</evidence>
<dbReference type="PANTHER" id="PTHR34384:SF5">
    <property type="entry name" value="L-2,3-DIAMINOPROPANOATE--CITRATE LIGASE"/>
    <property type="match status" value="1"/>
</dbReference>
<dbReference type="PANTHER" id="PTHR34384">
    <property type="entry name" value="L-2,3-DIAMINOPROPANOATE--CITRATE LIGASE"/>
    <property type="match status" value="1"/>
</dbReference>
<dbReference type="InterPro" id="IPR037455">
    <property type="entry name" value="LucA/IucC-like"/>
</dbReference>
<proteinExistence type="inferred from homology"/>
<dbReference type="Pfam" id="PF04183">
    <property type="entry name" value="IucA_IucC"/>
    <property type="match status" value="1"/>
</dbReference>
<dbReference type="GO" id="GO:0016881">
    <property type="term" value="F:acid-amino acid ligase activity"/>
    <property type="evidence" value="ECO:0007669"/>
    <property type="project" value="UniProtKB-ARBA"/>
</dbReference>
<keyword evidence="5" id="KW-1185">Reference proteome</keyword>
<feature type="domain" description="Aerobactin siderophore biosynthesis IucA/IucC-like C-terminal" evidence="3">
    <location>
        <begin position="467"/>
        <end position="618"/>
    </location>
</feature>
<sequence length="649" mass="69902">MARPSSFAPRSSASSSSGRAASGAVCAAATSPSATINPAFGIRNARPAIPYAWVIANNSHSHSHLIDYKHSMNCDATALSDDTPAEQGAAEAFLNSLAREWSGCRLQPAGDGWDLEFAVTSLSGVLRIAVTHRSGAGRHGLRLPVRFCGDDGVERPISWPTAVSVLAETLGIERRLPAPTVRRFVDRVLESTDTIEAALPGNRGPEAAAADFLRAEQALLLGHFLHPAPRSAAELRPERERFLPGLSPGFRLHWAQVRPRAFVQEDVEGRPAAALLQDIGAPFEPGWLALPMHPWQARHLATLPEVEALRRAGMLRFQAEPEAGPLWHPTASVRSLYSAEAPWMLKTSLGARITNSVRTLFPAELQRGKDVSRLLRSVIGPSIAAIAPRLTFLEEPAHLGLQHDGVLLPDSLVILRDNPFRGAAARDAAMLATLCQTDPKIGQTPLSGIIAAAAASAGLSLREAGLDWLKRFAELLPLALARLRCHHGLLFGAHGQNAVLRLHQNWPVQAYIRDCQGSGHVESAHARLVAAVPGIGEQSESVVPDAVGDRLLGYYVVVNGLFGLVAALSRDGLADEAAMFRLLRAKFEHARADRPPDPSFLDYILDSPALAAKGNFMTFLDDVIENRGSREQRAIYHDLPNPLCAPVST</sequence>
<dbReference type="InterPro" id="IPR007310">
    <property type="entry name" value="Aerobactin_biosyn_IucA/IucC_N"/>
</dbReference>
<feature type="domain" description="Aerobactin siderophore biosynthesis IucA/IucC N-terminal" evidence="2">
    <location>
        <begin position="211"/>
        <end position="436"/>
    </location>
</feature>
<evidence type="ECO:0000313" key="5">
    <source>
        <dbReference type="Proteomes" id="UP000295096"/>
    </source>
</evidence>
<dbReference type="OrthoDB" id="495728at2"/>
<dbReference type="Proteomes" id="UP000295096">
    <property type="component" value="Unassembled WGS sequence"/>
</dbReference>
<protein>
    <submittedName>
        <fullName evidence="4">IucA/IucC family siderophore biosynthesis protein</fullName>
    </submittedName>
</protein>
<dbReference type="AlphaFoldDB" id="A0A4R5QEJ1"/>
<dbReference type="Gene3D" id="1.10.510.40">
    <property type="match status" value="1"/>
</dbReference>
<organism evidence="4 5">
    <name type="scientific">Dankookia rubra</name>
    <dbReference type="NCBI Taxonomy" id="1442381"/>
    <lineage>
        <taxon>Bacteria</taxon>
        <taxon>Pseudomonadati</taxon>
        <taxon>Pseudomonadota</taxon>
        <taxon>Alphaproteobacteria</taxon>
        <taxon>Acetobacterales</taxon>
        <taxon>Roseomonadaceae</taxon>
        <taxon>Dankookia</taxon>
    </lineage>
</organism>
<gene>
    <name evidence="4" type="ORF">E2C06_20180</name>
</gene>
<evidence type="ECO:0000259" key="2">
    <source>
        <dbReference type="Pfam" id="PF04183"/>
    </source>
</evidence>
<dbReference type="EMBL" id="SMSJ01000031">
    <property type="protein sequence ID" value="TDH60817.1"/>
    <property type="molecule type" value="Genomic_DNA"/>
</dbReference>
<evidence type="ECO:0000256" key="1">
    <source>
        <dbReference type="ARBA" id="ARBA00007832"/>
    </source>
</evidence>
<evidence type="ECO:0000259" key="3">
    <source>
        <dbReference type="Pfam" id="PF06276"/>
    </source>
</evidence>
<reference evidence="4 5" key="1">
    <citation type="journal article" date="2016" name="J. Microbiol.">
        <title>Dankookia rubra gen. nov., sp. nov., an alphaproteobacterium isolated from sediment of a shallow stream.</title>
        <authorList>
            <person name="Kim W.H."/>
            <person name="Kim D.H."/>
            <person name="Kang K."/>
            <person name="Ahn T.Y."/>
        </authorList>
    </citation>
    <scope>NUCLEOTIDE SEQUENCE [LARGE SCALE GENOMIC DNA]</scope>
    <source>
        <strain evidence="4 5">JCM30602</strain>
    </source>
</reference>
<name>A0A4R5QEJ1_9PROT</name>
<accession>A0A4R5QEJ1</accession>
<dbReference type="GO" id="GO:0019290">
    <property type="term" value="P:siderophore biosynthetic process"/>
    <property type="evidence" value="ECO:0007669"/>
    <property type="project" value="InterPro"/>
</dbReference>